<organism evidence="3 4">
    <name type="scientific">Myotis brandtii</name>
    <name type="common">Brandt's bat</name>
    <dbReference type="NCBI Taxonomy" id="109478"/>
    <lineage>
        <taxon>Eukaryota</taxon>
        <taxon>Metazoa</taxon>
        <taxon>Chordata</taxon>
        <taxon>Craniata</taxon>
        <taxon>Vertebrata</taxon>
        <taxon>Euteleostomi</taxon>
        <taxon>Mammalia</taxon>
        <taxon>Eutheria</taxon>
        <taxon>Laurasiatheria</taxon>
        <taxon>Chiroptera</taxon>
        <taxon>Yangochiroptera</taxon>
        <taxon>Vespertilionidae</taxon>
        <taxon>Myotis</taxon>
    </lineage>
</organism>
<proteinExistence type="inferred from homology"/>
<dbReference type="GO" id="GO:0016020">
    <property type="term" value="C:membrane"/>
    <property type="evidence" value="ECO:0007669"/>
    <property type="project" value="InterPro"/>
</dbReference>
<dbReference type="GO" id="GO:0046580">
    <property type="term" value="P:negative regulation of Ras protein signal transduction"/>
    <property type="evidence" value="ECO:0007669"/>
    <property type="project" value="TreeGrafter"/>
</dbReference>
<dbReference type="GO" id="GO:0005829">
    <property type="term" value="C:cytosol"/>
    <property type="evidence" value="ECO:0007669"/>
    <property type="project" value="TreeGrafter"/>
</dbReference>
<evidence type="ECO:0000313" key="3">
    <source>
        <dbReference type="EMBL" id="EPQ17004.1"/>
    </source>
</evidence>
<keyword evidence="4" id="KW-1185">Reference proteome</keyword>
<dbReference type="Proteomes" id="UP000052978">
    <property type="component" value="Unassembled WGS sequence"/>
</dbReference>
<dbReference type="InterPro" id="IPR051192">
    <property type="entry name" value="Sprouty_domain"/>
</dbReference>
<gene>
    <name evidence="3" type="ORF">D623_10027893</name>
</gene>
<accession>S7NHT3</accession>
<dbReference type="PANTHER" id="PTHR12365:SF6">
    <property type="entry name" value="PROTEIN SPROUTY HOMOLOG 4"/>
    <property type="match status" value="1"/>
</dbReference>
<evidence type="ECO:0000256" key="2">
    <source>
        <dbReference type="SAM" id="MobiDB-lite"/>
    </source>
</evidence>
<dbReference type="PANTHER" id="PTHR12365">
    <property type="entry name" value="SPROUTY"/>
    <property type="match status" value="1"/>
</dbReference>
<name>S7NHT3_MYOBR</name>
<dbReference type="GO" id="GO:0048513">
    <property type="term" value="P:animal organ development"/>
    <property type="evidence" value="ECO:0007669"/>
    <property type="project" value="TreeGrafter"/>
</dbReference>
<dbReference type="AlphaFoldDB" id="S7NHT3"/>
<evidence type="ECO:0000256" key="1">
    <source>
        <dbReference type="ARBA" id="ARBA00010964"/>
    </source>
</evidence>
<reference evidence="3 4" key="1">
    <citation type="journal article" date="2013" name="Nat. Commun.">
        <title>Genome analysis reveals insights into physiology and longevity of the Brandt's bat Myotis brandtii.</title>
        <authorList>
            <person name="Seim I."/>
            <person name="Fang X."/>
            <person name="Xiong Z."/>
            <person name="Lobanov A.V."/>
            <person name="Huang Z."/>
            <person name="Ma S."/>
            <person name="Feng Y."/>
            <person name="Turanov A.A."/>
            <person name="Zhu Y."/>
            <person name="Lenz T.L."/>
            <person name="Gerashchenko M.V."/>
            <person name="Fan D."/>
            <person name="Hee Yim S."/>
            <person name="Yao X."/>
            <person name="Jordan D."/>
            <person name="Xiong Y."/>
            <person name="Ma Y."/>
            <person name="Lyapunov A.N."/>
            <person name="Chen G."/>
            <person name="Kulakova O.I."/>
            <person name="Sun Y."/>
            <person name="Lee S.G."/>
            <person name="Bronson R.T."/>
            <person name="Moskalev A.A."/>
            <person name="Sunyaev S.R."/>
            <person name="Zhang G."/>
            <person name="Krogh A."/>
            <person name="Wang J."/>
            <person name="Gladyshev V.N."/>
        </authorList>
    </citation>
    <scope>NUCLEOTIDE SEQUENCE [LARGE SCALE GENOMIC DNA]</scope>
</reference>
<dbReference type="EMBL" id="KE164319">
    <property type="protein sequence ID" value="EPQ17004.1"/>
    <property type="molecule type" value="Genomic_DNA"/>
</dbReference>
<sequence length="170" mass="18641">MEPPIPQTAPLTPSSVMVQPLLDSRVPHSRLQHPLTILPIDQMKTSHVENDYIDNPGLAPPTGPKRTRDHMAPPPVADQASPRAVRIQPKAIHCKPLDLKGPAAPPELDKHFLLCEACGKCKCKECAAPRTLPSCWVCNQECLCSAQTLVNYGTCMCLVQGVFYHCTNED</sequence>
<dbReference type="Pfam" id="PF05210">
    <property type="entry name" value="Sprouty"/>
    <property type="match status" value="1"/>
</dbReference>
<evidence type="ECO:0000313" key="4">
    <source>
        <dbReference type="Proteomes" id="UP000052978"/>
    </source>
</evidence>
<dbReference type="GO" id="GO:0040037">
    <property type="term" value="P:negative regulation of fibroblast growth factor receptor signaling pathway"/>
    <property type="evidence" value="ECO:0007669"/>
    <property type="project" value="TreeGrafter"/>
</dbReference>
<dbReference type="InterPro" id="IPR007875">
    <property type="entry name" value="Sprouty"/>
</dbReference>
<protein>
    <submittedName>
        <fullName evidence="3">Protein sprouty like protein 4</fullName>
    </submittedName>
</protein>
<comment type="similarity">
    <text evidence="1">Belongs to the sprouty family.</text>
</comment>
<feature type="region of interest" description="Disordered" evidence="2">
    <location>
        <begin position="53"/>
        <end position="81"/>
    </location>
</feature>